<accession>A0A9W6WNV6</accession>
<evidence type="ECO:0000313" key="3">
    <source>
        <dbReference type="Proteomes" id="UP001165083"/>
    </source>
</evidence>
<dbReference type="EMBL" id="BSXW01000031">
    <property type="protein sequence ID" value="GMF10139.1"/>
    <property type="molecule type" value="Genomic_DNA"/>
</dbReference>
<gene>
    <name evidence="2" type="ORF">Plil01_000098300</name>
</gene>
<evidence type="ECO:0000313" key="2">
    <source>
        <dbReference type="EMBL" id="GMF10139.1"/>
    </source>
</evidence>
<comment type="caution">
    <text evidence="2">The sequence shown here is derived from an EMBL/GenBank/DDBJ whole genome shotgun (WGS) entry which is preliminary data.</text>
</comment>
<protein>
    <submittedName>
        <fullName evidence="2">Unnamed protein product</fullName>
    </submittedName>
</protein>
<proteinExistence type="predicted"/>
<feature type="region of interest" description="Disordered" evidence="1">
    <location>
        <begin position="37"/>
        <end position="58"/>
    </location>
</feature>
<sequence length="121" mass="12389">MGEKSAPAAGQAGPIGSIEATEEASSLVATIAQVETASLTSRDSARSSDGGDDLSSRAAEGVHHDLAVAVQPLQSSEFSCASLTVLPPCSSLPQMHAPTPEAYPGRLASRNDDQLAILRDM</sequence>
<organism evidence="2 3">
    <name type="scientific">Phytophthora lilii</name>
    <dbReference type="NCBI Taxonomy" id="2077276"/>
    <lineage>
        <taxon>Eukaryota</taxon>
        <taxon>Sar</taxon>
        <taxon>Stramenopiles</taxon>
        <taxon>Oomycota</taxon>
        <taxon>Peronosporomycetes</taxon>
        <taxon>Peronosporales</taxon>
        <taxon>Peronosporaceae</taxon>
        <taxon>Phytophthora</taxon>
    </lineage>
</organism>
<evidence type="ECO:0000256" key="1">
    <source>
        <dbReference type="SAM" id="MobiDB-lite"/>
    </source>
</evidence>
<keyword evidence="3" id="KW-1185">Reference proteome</keyword>
<reference evidence="2" key="1">
    <citation type="submission" date="2023-04" db="EMBL/GenBank/DDBJ databases">
        <title>Phytophthora lilii NBRC 32176.</title>
        <authorList>
            <person name="Ichikawa N."/>
            <person name="Sato H."/>
            <person name="Tonouchi N."/>
        </authorList>
    </citation>
    <scope>NUCLEOTIDE SEQUENCE</scope>
    <source>
        <strain evidence="2">NBRC 32176</strain>
    </source>
</reference>
<name>A0A9W6WNV6_9STRA</name>
<dbReference type="Proteomes" id="UP001165083">
    <property type="component" value="Unassembled WGS sequence"/>
</dbReference>
<dbReference type="AlphaFoldDB" id="A0A9W6WNV6"/>